<proteinExistence type="predicted"/>
<dbReference type="Proteomes" id="UP001295469">
    <property type="component" value="Chromosome A02"/>
</dbReference>
<name>A0A816X393_BRANA</name>
<gene>
    <name evidence="1" type="ORF">DARMORV10_A02P23420.1</name>
</gene>
<dbReference type="EMBL" id="HG994356">
    <property type="protein sequence ID" value="CAF2140989.1"/>
    <property type="molecule type" value="Genomic_DNA"/>
</dbReference>
<accession>A0A816X393</accession>
<sequence>MLDQSGEVFTLYIRFVFGNVLSVSLNQPRFSFRKIGSGFDVLKPIVEARFSLSRFPVSGMFSVEYRLDRLATAYLWVSKQKSKFSDRVTPFYAGVASTLNC</sequence>
<reference evidence="1" key="1">
    <citation type="submission" date="2021-01" db="EMBL/GenBank/DDBJ databases">
        <authorList>
            <consortium name="Genoscope - CEA"/>
            <person name="William W."/>
        </authorList>
    </citation>
    <scope>NUCLEOTIDE SEQUENCE</scope>
</reference>
<organism evidence="1">
    <name type="scientific">Brassica napus</name>
    <name type="common">Rape</name>
    <dbReference type="NCBI Taxonomy" id="3708"/>
    <lineage>
        <taxon>Eukaryota</taxon>
        <taxon>Viridiplantae</taxon>
        <taxon>Streptophyta</taxon>
        <taxon>Embryophyta</taxon>
        <taxon>Tracheophyta</taxon>
        <taxon>Spermatophyta</taxon>
        <taxon>Magnoliopsida</taxon>
        <taxon>eudicotyledons</taxon>
        <taxon>Gunneridae</taxon>
        <taxon>Pentapetalae</taxon>
        <taxon>rosids</taxon>
        <taxon>malvids</taxon>
        <taxon>Brassicales</taxon>
        <taxon>Brassicaceae</taxon>
        <taxon>Brassiceae</taxon>
        <taxon>Brassica</taxon>
    </lineage>
</organism>
<protein>
    <submittedName>
        <fullName evidence="1">(rape) hypothetical protein</fullName>
    </submittedName>
</protein>
<evidence type="ECO:0000313" key="1">
    <source>
        <dbReference type="EMBL" id="CAF2140989.1"/>
    </source>
</evidence>
<dbReference type="AlphaFoldDB" id="A0A816X393"/>